<dbReference type="RefSeq" id="WP_263530223.1">
    <property type="nucleotide sequence ID" value="NZ_JAOVZB010000003.1"/>
</dbReference>
<dbReference type="PANTHER" id="PTHR33121">
    <property type="entry name" value="CYCLIC DI-GMP PHOSPHODIESTERASE PDEF"/>
    <property type="match status" value="1"/>
</dbReference>
<evidence type="ECO:0000313" key="3">
    <source>
        <dbReference type="Proteomes" id="UP001209713"/>
    </source>
</evidence>
<dbReference type="PANTHER" id="PTHR33121:SF76">
    <property type="entry name" value="SIGNALING PROTEIN"/>
    <property type="match status" value="1"/>
</dbReference>
<dbReference type="PROSITE" id="PS50883">
    <property type="entry name" value="EAL"/>
    <property type="match status" value="1"/>
</dbReference>
<name>A0ABT2YSH2_9GAMM</name>
<evidence type="ECO:0000259" key="1">
    <source>
        <dbReference type="PROSITE" id="PS50883"/>
    </source>
</evidence>
<dbReference type="EMBL" id="JAOVZB010000003">
    <property type="protein sequence ID" value="MCV2402843.1"/>
    <property type="molecule type" value="Genomic_DNA"/>
</dbReference>
<reference evidence="2 3" key="1">
    <citation type="submission" date="2022-10" db="EMBL/GenBank/DDBJ databases">
        <title>Marinomonas transparenta sp. nov. and Marinomonas sargassi sp. nov., isolated from marine alga (Sargassum natans (L.) Gaillon).</title>
        <authorList>
            <person name="Wang Y."/>
        </authorList>
    </citation>
    <scope>NUCLEOTIDE SEQUENCE [LARGE SCALE GENOMIC DNA]</scope>
    <source>
        <strain evidence="2 3">C2222</strain>
    </source>
</reference>
<dbReference type="InterPro" id="IPR050706">
    <property type="entry name" value="Cyclic-di-GMP_PDE-like"/>
</dbReference>
<accession>A0ABT2YSH2</accession>
<keyword evidence="3" id="KW-1185">Reference proteome</keyword>
<dbReference type="InterPro" id="IPR035919">
    <property type="entry name" value="EAL_sf"/>
</dbReference>
<dbReference type="Pfam" id="PF00563">
    <property type="entry name" value="EAL"/>
    <property type="match status" value="1"/>
</dbReference>
<evidence type="ECO:0000313" key="2">
    <source>
        <dbReference type="EMBL" id="MCV2402843.1"/>
    </source>
</evidence>
<dbReference type="CDD" id="cd01948">
    <property type="entry name" value="EAL"/>
    <property type="match status" value="1"/>
</dbReference>
<organism evidence="2 3">
    <name type="scientific">Marinomonas sargassi</name>
    <dbReference type="NCBI Taxonomy" id="2984494"/>
    <lineage>
        <taxon>Bacteria</taxon>
        <taxon>Pseudomonadati</taxon>
        <taxon>Pseudomonadota</taxon>
        <taxon>Gammaproteobacteria</taxon>
        <taxon>Oceanospirillales</taxon>
        <taxon>Oceanospirillaceae</taxon>
        <taxon>Marinomonas</taxon>
    </lineage>
</organism>
<dbReference type="SMART" id="SM00052">
    <property type="entry name" value="EAL"/>
    <property type="match status" value="1"/>
</dbReference>
<sequence>MSQLSQKVLLELLEAKRFGVEYQPIVELKTGETFAYEALSRFKSAHGEFIRPDYVFAALHDSPLLLFQVELAQKKIQLEHLSKEQKVFVNLDQDAFYACGQDATENPFVQLIEDNCRERVVVELIENSEMSDAIMSLSMIEVFNKLEIKTALDDLCNPKSMLSVSVLQLVEWIKLDRFVLKKRTDSNFMVFVSKIIDFAHLTGKKVVLEGVESEGDVLFARFLGVDYVQGFYYRDRFLNYEAY</sequence>
<protein>
    <submittedName>
        <fullName evidence="2">EAL domain-containing protein</fullName>
    </submittedName>
</protein>
<dbReference type="SUPFAM" id="SSF141868">
    <property type="entry name" value="EAL domain-like"/>
    <property type="match status" value="1"/>
</dbReference>
<feature type="domain" description="EAL" evidence="1">
    <location>
        <begin position="1"/>
        <end position="243"/>
    </location>
</feature>
<gene>
    <name evidence="2" type="ORF">OFY17_08085</name>
</gene>
<dbReference type="InterPro" id="IPR001633">
    <property type="entry name" value="EAL_dom"/>
</dbReference>
<comment type="caution">
    <text evidence="2">The sequence shown here is derived from an EMBL/GenBank/DDBJ whole genome shotgun (WGS) entry which is preliminary data.</text>
</comment>
<dbReference type="Gene3D" id="3.20.20.450">
    <property type="entry name" value="EAL domain"/>
    <property type="match status" value="1"/>
</dbReference>
<proteinExistence type="predicted"/>
<dbReference type="Proteomes" id="UP001209713">
    <property type="component" value="Unassembled WGS sequence"/>
</dbReference>